<evidence type="ECO:0000313" key="3">
    <source>
        <dbReference type="Proteomes" id="UP000673691"/>
    </source>
</evidence>
<dbReference type="PANTHER" id="PTHR45532">
    <property type="entry name" value="WD REPEAT-CONTAINING PROTEIN 97"/>
    <property type="match status" value="1"/>
</dbReference>
<organism evidence="2 3">
    <name type="scientific">Olpidium bornovanus</name>
    <dbReference type="NCBI Taxonomy" id="278681"/>
    <lineage>
        <taxon>Eukaryota</taxon>
        <taxon>Fungi</taxon>
        <taxon>Fungi incertae sedis</taxon>
        <taxon>Olpidiomycota</taxon>
        <taxon>Olpidiomycotina</taxon>
        <taxon>Olpidiomycetes</taxon>
        <taxon>Olpidiales</taxon>
        <taxon>Olpidiaceae</taxon>
        <taxon>Olpidium</taxon>
    </lineage>
</organism>
<feature type="compositionally biased region" description="Acidic residues" evidence="1">
    <location>
        <begin position="66"/>
        <end position="76"/>
    </location>
</feature>
<feature type="region of interest" description="Disordered" evidence="1">
    <location>
        <begin position="1"/>
        <end position="20"/>
    </location>
</feature>
<reference evidence="2 3" key="1">
    <citation type="journal article" name="Sci. Rep.">
        <title>Genome-scale phylogenetic analyses confirm Olpidium as the closest living zoosporic fungus to the non-flagellated, terrestrial fungi.</title>
        <authorList>
            <person name="Chang Y."/>
            <person name="Rochon D."/>
            <person name="Sekimoto S."/>
            <person name="Wang Y."/>
            <person name="Chovatia M."/>
            <person name="Sandor L."/>
            <person name="Salamov A."/>
            <person name="Grigoriev I.V."/>
            <person name="Stajich J.E."/>
            <person name="Spatafora J.W."/>
        </authorList>
    </citation>
    <scope>NUCLEOTIDE SEQUENCE [LARGE SCALE GENOMIC DNA]</scope>
    <source>
        <strain evidence="2">S191</strain>
    </source>
</reference>
<comment type="caution">
    <text evidence="2">The sequence shown here is derived from an EMBL/GenBank/DDBJ whole genome shotgun (WGS) entry which is preliminary data.</text>
</comment>
<dbReference type="Proteomes" id="UP000673691">
    <property type="component" value="Unassembled WGS sequence"/>
</dbReference>
<feature type="region of interest" description="Disordered" evidence="1">
    <location>
        <begin position="51"/>
        <end position="105"/>
    </location>
</feature>
<proteinExistence type="predicted"/>
<sequence length="284" mass="30165">MFRPRNPQSAVDSAPPIQPWRTAKAAIRDILSSRSFGRNAAEAAGVVHEVLNAAPEASEGRTVVGESDEEGSEEGGEQPPSPASREAPAAPAGDAGEQGKRSRGTVLPITIPYGFQLVRTLPHARPTLKSAMFVPHPSRPSLNTVVSLDTHNVHIWRGATRVKKLNITVTQSHAAGDSPARPRAAAAAGPSVVQGVSKWIYVKKHNVFIVATMQLSLMVLDANMEELSSVGSGKPVLSPLAYPVLSLEFAEDTDELIAGGIGNIRVGHYSVRTTEAFCRYPLGC</sequence>
<dbReference type="OrthoDB" id="6262491at2759"/>
<feature type="compositionally biased region" description="Low complexity" evidence="1">
    <location>
        <begin position="83"/>
        <end position="92"/>
    </location>
</feature>
<evidence type="ECO:0000256" key="1">
    <source>
        <dbReference type="SAM" id="MobiDB-lite"/>
    </source>
</evidence>
<dbReference type="PANTHER" id="PTHR45532:SF1">
    <property type="entry name" value="WD REPEAT-CONTAINING PROTEIN 97"/>
    <property type="match status" value="1"/>
</dbReference>
<evidence type="ECO:0000313" key="2">
    <source>
        <dbReference type="EMBL" id="KAG5461494.1"/>
    </source>
</evidence>
<gene>
    <name evidence="2" type="ORF">BJ554DRAFT_6303</name>
</gene>
<protein>
    <submittedName>
        <fullName evidence="2">Uncharacterized protein</fullName>
    </submittedName>
</protein>
<keyword evidence="3" id="KW-1185">Reference proteome</keyword>
<name>A0A8H7ZY81_9FUNG</name>
<feature type="compositionally biased region" description="Polar residues" evidence="1">
    <location>
        <begin position="1"/>
        <end position="11"/>
    </location>
</feature>
<dbReference type="AlphaFoldDB" id="A0A8H7ZY81"/>
<dbReference type="EMBL" id="JAEFCI010003566">
    <property type="protein sequence ID" value="KAG5461494.1"/>
    <property type="molecule type" value="Genomic_DNA"/>
</dbReference>
<accession>A0A8H7ZY81</accession>